<feature type="signal peptide" evidence="12">
    <location>
        <begin position="1"/>
        <end position="31"/>
    </location>
</feature>
<evidence type="ECO:0000256" key="12">
    <source>
        <dbReference type="SAM" id="SignalP"/>
    </source>
</evidence>
<dbReference type="Gene3D" id="3.90.550.10">
    <property type="entry name" value="Spore Coat Polysaccharide Biosynthesis Protein SpsA, Chain A"/>
    <property type="match status" value="1"/>
</dbReference>
<comment type="pathway">
    <text evidence="1">Glycan metabolism; pectin biosynthesis.</text>
</comment>
<protein>
    <recommendedName>
        <fullName evidence="11">Hexosyltransferase</fullName>
        <ecNumber evidence="11">2.4.1.-</ecNumber>
    </recommendedName>
</protein>
<dbReference type="FunFam" id="3.90.550.10:FF:000024">
    <property type="entry name" value="Hexosyltransferase"/>
    <property type="match status" value="1"/>
</dbReference>
<dbReference type="PANTHER" id="PTHR13778">
    <property type="entry name" value="GLYCOSYLTRANSFERASE 8 DOMAIN-CONTAINING PROTEIN"/>
    <property type="match status" value="1"/>
</dbReference>
<keyword evidence="14" id="KW-1185">Reference proteome</keyword>
<dbReference type="GO" id="GO:0012505">
    <property type="term" value="C:endomembrane system"/>
    <property type="evidence" value="ECO:0007669"/>
    <property type="project" value="UniProtKB-SubCell"/>
</dbReference>
<keyword evidence="12" id="KW-0732">Signal</keyword>
<keyword evidence="5" id="KW-0812">Transmembrane</keyword>
<evidence type="ECO:0000256" key="9">
    <source>
        <dbReference type="ARBA" id="ARBA00023180"/>
    </source>
</evidence>
<dbReference type="EMBL" id="JBEAFC010000007">
    <property type="protein sequence ID" value="KAL1551228.1"/>
    <property type="molecule type" value="Genomic_DNA"/>
</dbReference>
<dbReference type="SUPFAM" id="SSF53448">
    <property type="entry name" value="Nucleotide-diphospho-sugar transferases"/>
    <property type="match status" value="1"/>
</dbReference>
<keyword evidence="4" id="KW-0808">Transferase</keyword>
<sequence length="346" mass="39799">MSRRHHTTMARILRLLTTAIATLLLAHSAAAHPQFNEAPAFRNGNSCSPPHDHNSTDVVHIAMTLDYSTPYLRGSIAAVLSVLQHSTCPENTVFHFLSIPHHHPHLRATVAATFPYLRFHLYPFHPATVLHLISSSVRRALDQPLNYARIYLPDLLPPYLRRVIYLDSDLIVVDDIAKLWRIDLDSHVLGAPEYCHANFSHYFTPKFWSTPFFSATFRRRNPCYFNTGVMVIDLVKWRRDGFTQKLEHWMRIQKRYRIYELGSLPPFLLVFAGNVAPVEHRWNQHGLGGDNLQGLCRDLHPGPVSLLHWSGKGKPWLRLDAKRACTLDNLWSPYDLFKHEILISDS</sequence>
<organism evidence="13 14">
    <name type="scientific">Salvia divinorum</name>
    <name type="common">Maria pastora</name>
    <name type="synonym">Diviner's sage</name>
    <dbReference type="NCBI Taxonomy" id="28513"/>
    <lineage>
        <taxon>Eukaryota</taxon>
        <taxon>Viridiplantae</taxon>
        <taxon>Streptophyta</taxon>
        <taxon>Embryophyta</taxon>
        <taxon>Tracheophyta</taxon>
        <taxon>Spermatophyta</taxon>
        <taxon>Magnoliopsida</taxon>
        <taxon>eudicotyledons</taxon>
        <taxon>Gunneridae</taxon>
        <taxon>Pentapetalae</taxon>
        <taxon>asterids</taxon>
        <taxon>lamiids</taxon>
        <taxon>Lamiales</taxon>
        <taxon>Lamiaceae</taxon>
        <taxon>Nepetoideae</taxon>
        <taxon>Mentheae</taxon>
        <taxon>Salviinae</taxon>
        <taxon>Salvia</taxon>
        <taxon>Salvia subgen. Calosphace</taxon>
    </lineage>
</organism>
<proteinExistence type="inferred from homology"/>
<keyword evidence="9" id="KW-0325">Glycoprotein</keyword>
<evidence type="ECO:0000313" key="13">
    <source>
        <dbReference type="EMBL" id="KAL1551228.1"/>
    </source>
</evidence>
<dbReference type="AlphaFoldDB" id="A0ABD1H7H4"/>
<evidence type="ECO:0000256" key="2">
    <source>
        <dbReference type="ARBA" id="ARBA00006351"/>
    </source>
</evidence>
<dbReference type="PANTHER" id="PTHR13778:SF13">
    <property type="entry name" value="GALACTURONOSYLTRANSFERASE-LIKE 3-RELATED"/>
    <property type="match status" value="1"/>
</dbReference>
<comment type="caution">
    <text evidence="13">The sequence shown here is derived from an EMBL/GenBank/DDBJ whole genome shotgun (WGS) entry which is preliminary data.</text>
</comment>
<keyword evidence="3" id="KW-0328">Glycosyltransferase</keyword>
<evidence type="ECO:0000256" key="3">
    <source>
        <dbReference type="ARBA" id="ARBA00022676"/>
    </source>
</evidence>
<evidence type="ECO:0000256" key="5">
    <source>
        <dbReference type="ARBA" id="ARBA00022692"/>
    </source>
</evidence>
<reference evidence="13 14" key="1">
    <citation type="submission" date="2024-06" db="EMBL/GenBank/DDBJ databases">
        <title>A chromosome level genome sequence of Diviner's sage (Salvia divinorum).</title>
        <authorList>
            <person name="Ford S.A."/>
            <person name="Ro D.-K."/>
            <person name="Ness R.W."/>
            <person name="Phillips M.A."/>
        </authorList>
    </citation>
    <scope>NUCLEOTIDE SEQUENCE [LARGE SCALE GENOMIC DNA]</scope>
    <source>
        <strain evidence="13">SAF-2024a</strain>
        <tissue evidence="13">Leaf</tissue>
    </source>
</reference>
<evidence type="ECO:0000256" key="8">
    <source>
        <dbReference type="ARBA" id="ARBA00023136"/>
    </source>
</evidence>
<keyword evidence="7" id="KW-1133">Transmembrane helix</keyword>
<evidence type="ECO:0000256" key="1">
    <source>
        <dbReference type="ARBA" id="ARBA00004877"/>
    </source>
</evidence>
<keyword evidence="6" id="KW-0735">Signal-anchor</keyword>
<dbReference type="InterPro" id="IPR029044">
    <property type="entry name" value="Nucleotide-diphossugar_trans"/>
</dbReference>
<evidence type="ECO:0000256" key="10">
    <source>
        <dbReference type="ARBA" id="ARBA00060399"/>
    </source>
</evidence>
<keyword evidence="8" id="KW-0472">Membrane</keyword>
<evidence type="ECO:0000256" key="6">
    <source>
        <dbReference type="ARBA" id="ARBA00022968"/>
    </source>
</evidence>
<comment type="similarity">
    <text evidence="2 11">Belongs to the glycosyltransferase 8 family.</text>
</comment>
<accession>A0ABD1H7H4</accession>
<evidence type="ECO:0000256" key="4">
    <source>
        <dbReference type="ARBA" id="ARBA00022679"/>
    </source>
</evidence>
<dbReference type="InterPro" id="IPR050748">
    <property type="entry name" value="Glycosyltrans_8_dom-fam"/>
</dbReference>
<evidence type="ECO:0000256" key="11">
    <source>
        <dbReference type="RuleBase" id="RU362027"/>
    </source>
</evidence>
<dbReference type="GO" id="GO:0016757">
    <property type="term" value="F:glycosyltransferase activity"/>
    <property type="evidence" value="ECO:0007669"/>
    <property type="project" value="UniProtKB-KW"/>
</dbReference>
<dbReference type="Pfam" id="PF01501">
    <property type="entry name" value="Glyco_transf_8"/>
    <property type="match status" value="1"/>
</dbReference>
<evidence type="ECO:0000313" key="14">
    <source>
        <dbReference type="Proteomes" id="UP001567538"/>
    </source>
</evidence>
<gene>
    <name evidence="13" type="primary">GATL3</name>
    <name evidence="13" type="ORF">AAHA92_19096</name>
</gene>
<dbReference type="InterPro" id="IPR002495">
    <property type="entry name" value="Glyco_trans_8"/>
</dbReference>
<feature type="chain" id="PRO_5044816547" description="Hexosyltransferase" evidence="12">
    <location>
        <begin position="32"/>
        <end position="346"/>
    </location>
</feature>
<dbReference type="Proteomes" id="UP001567538">
    <property type="component" value="Unassembled WGS sequence"/>
</dbReference>
<evidence type="ECO:0000256" key="7">
    <source>
        <dbReference type="ARBA" id="ARBA00022989"/>
    </source>
</evidence>
<dbReference type="EC" id="2.4.1.-" evidence="11"/>
<comment type="subcellular location">
    <subcellularLocation>
        <location evidence="10">Endomembrane system</location>
        <topology evidence="10">Single-pass type II membrane protein</topology>
    </subcellularLocation>
</comment>
<name>A0ABD1H7H4_SALDI</name>